<dbReference type="EMBL" id="CP133838">
    <property type="protein sequence ID" value="WMY76049.1"/>
    <property type="molecule type" value="Genomic_DNA"/>
</dbReference>
<evidence type="ECO:0000313" key="3">
    <source>
        <dbReference type="Proteomes" id="UP001246690"/>
    </source>
</evidence>
<evidence type="ECO:0000256" key="1">
    <source>
        <dbReference type="SAM" id="Coils"/>
    </source>
</evidence>
<gene>
    <name evidence="2" type="ORF">RHD99_08980</name>
</gene>
<name>A0ABY9SEX3_9ENTR</name>
<accession>A0ABY9SEX3</accession>
<protein>
    <submittedName>
        <fullName evidence="2">Uncharacterized protein</fullName>
    </submittedName>
</protein>
<dbReference type="RefSeq" id="WP_309878480.1">
    <property type="nucleotide sequence ID" value="NZ_CP133838.1"/>
</dbReference>
<reference evidence="2 3" key="1">
    <citation type="submission" date="2023-09" db="EMBL/GenBank/DDBJ databases">
        <title>Buttiauxella selenatireducens sp. nov., isolated from the rhizosphere of Cardamine hupingshanesis.</title>
        <authorList>
            <person name="Zhang S."/>
            <person name="Xu Z."/>
            <person name="Wang H."/>
            <person name="Guo Y."/>
        </authorList>
    </citation>
    <scope>NUCLEOTIDE SEQUENCE [LARGE SCALE GENOMIC DNA]</scope>
    <source>
        <strain evidence="2 3">R73</strain>
    </source>
</reference>
<sequence>MSEQNNQTPVAQNTLNKKDQNTVDVYHASCQCYFRIETLDVVLLSESDARSFDDKMNKLSMLVEKLHQAKKDYSAAIEAYGKKQSDIENKNELIKYKEAIAKSEETLDKATKSLQQEIGEFDVQKGYNPVVELIPLEPLKKGVYGRFYSYIKLADYDDFQKSGKLNIISLKNFGGEDIYKKDSEDNVTGIDIKVLSDKIKKAQKSIKEMMDKKTKAGASIDYETTLTDWASAWNKEYTGYSQEGNYIDVSAAAQFLRFSSNAAYQASWDPDKKSASIKGVAKAELAIFTGKVDASIYVPDRIGWRLKFIINDENKEANLGMLRTKIDTGLTGYAGASAQIEGNLQFVASDGQQKIMGLREPASRFEERQKGVVVQTEGAPPEVARVKAELFAGVKAGGKVGGALQWLKPFNSLVEILPGLLKALGGDTQVLEQAIAIQKSKEDKSHLGEFTDFASLSLGGEVQLGVGFSGDYQFVFEKGRFKFHAAGGLCLGPGAKGDVQGEITPKMFKEFAIWAVYQLYGIDFKHFKIIAKDAFMALSYILVMGGEEVYTSYFGNVAAEYDTVFDDFKEFMSTQMQTLLKAKSDSENRDNFALILDRDPGAVYYFSPEGKGAALYILTGDGAYDRIDYENQGDGFLPDTNHYRKKAILTILSSIQTQREWRKVLTRMTPDGTAVLSAKASEYAELKVVKESENVLRKTLQIGFSQDKELNILIDKLALRNFNEVYDRLKKNPAFGYPFSPNCSKQYFLHCDDSPFYSSLCYFVPEDPTIKNRLESTEK</sequence>
<organism evidence="2 3">
    <name type="scientific">Buttiauxella selenatireducens</name>
    <dbReference type="NCBI Taxonomy" id="3073902"/>
    <lineage>
        <taxon>Bacteria</taxon>
        <taxon>Pseudomonadati</taxon>
        <taxon>Pseudomonadota</taxon>
        <taxon>Gammaproteobacteria</taxon>
        <taxon>Enterobacterales</taxon>
        <taxon>Enterobacteriaceae</taxon>
        <taxon>Buttiauxella</taxon>
    </lineage>
</organism>
<dbReference type="Proteomes" id="UP001246690">
    <property type="component" value="Chromosome"/>
</dbReference>
<keyword evidence="3" id="KW-1185">Reference proteome</keyword>
<proteinExistence type="predicted"/>
<feature type="coiled-coil region" evidence="1">
    <location>
        <begin position="93"/>
        <end position="120"/>
    </location>
</feature>
<keyword evidence="1" id="KW-0175">Coiled coil</keyword>
<evidence type="ECO:0000313" key="2">
    <source>
        <dbReference type="EMBL" id="WMY76049.1"/>
    </source>
</evidence>